<keyword evidence="3" id="KW-0812">Transmembrane</keyword>
<keyword evidence="3" id="KW-1133">Transmembrane helix</keyword>
<dbReference type="Proteomes" id="UP000466307">
    <property type="component" value="Unassembled WGS sequence"/>
</dbReference>
<evidence type="ECO:0000256" key="3">
    <source>
        <dbReference type="SAM" id="Phobius"/>
    </source>
</evidence>
<dbReference type="SMART" id="SM01110">
    <property type="entry name" value="Cutinase"/>
    <property type="match status" value="1"/>
</dbReference>
<dbReference type="RefSeq" id="WP_160319611.1">
    <property type="nucleotide sequence ID" value="NZ_JAADZU010000092.1"/>
</dbReference>
<protein>
    <submittedName>
        <fullName evidence="4">PE-PPE domain-containing protein</fullName>
    </submittedName>
</protein>
<accession>A0A7K3LWN2</accession>
<feature type="region of interest" description="Disordered" evidence="2">
    <location>
        <begin position="486"/>
        <end position="611"/>
    </location>
</feature>
<feature type="compositionally biased region" description="Low complexity" evidence="2">
    <location>
        <begin position="540"/>
        <end position="552"/>
    </location>
</feature>
<evidence type="ECO:0000256" key="1">
    <source>
        <dbReference type="ARBA" id="ARBA00022801"/>
    </source>
</evidence>
<feature type="region of interest" description="Disordered" evidence="2">
    <location>
        <begin position="1"/>
        <end position="39"/>
    </location>
</feature>
<feature type="compositionally biased region" description="Pro residues" evidence="2">
    <location>
        <begin position="527"/>
        <end position="539"/>
    </location>
</feature>
<gene>
    <name evidence="4" type="ORF">GYA93_20695</name>
</gene>
<feature type="transmembrane region" description="Helical" evidence="3">
    <location>
        <begin position="44"/>
        <end position="67"/>
    </location>
</feature>
<reference evidence="4 5" key="1">
    <citation type="submission" date="2020-01" db="EMBL/GenBank/DDBJ databases">
        <title>Investigation of new actinobacteria for the biodesulphurisation of diesel fuel.</title>
        <authorList>
            <person name="Athi Narayanan S.M."/>
        </authorList>
    </citation>
    <scope>NUCLEOTIDE SEQUENCE [LARGE SCALE GENOMIC DNA]</scope>
    <source>
        <strain evidence="4 5">213E</strain>
    </source>
</reference>
<feature type="compositionally biased region" description="Basic residues" evidence="2">
    <location>
        <begin position="1"/>
        <end position="12"/>
    </location>
</feature>
<dbReference type="InterPro" id="IPR000675">
    <property type="entry name" value="Cutinase/axe"/>
</dbReference>
<evidence type="ECO:0000313" key="5">
    <source>
        <dbReference type="Proteomes" id="UP000466307"/>
    </source>
</evidence>
<dbReference type="InterPro" id="IPR029058">
    <property type="entry name" value="AB_hydrolase_fold"/>
</dbReference>
<sequence length="611" mass="62522">MKHRTHTAKRHSSLFGKPGPGSPGCTEPGRSRSDRHASVRRRGVLAPAAVVAIGVVVIGVGAGVAAADPADPECAGPGRVFLVGGASEPGAGALIGVQQRYTALGPDNQPDPTSPYYGNPYTVEVVDYSASIWPLGSVGYNNAEREGSANLEQAVGEYVTQCGGDKQVVIAGYSQGARVAGDVLTGIGETGRVTLDDGTQVELVRDNVSGEVYSDPRMSGSLWGRGIELTLVGVIPGLTMSGPRSSADYGGLEVTTICVAGDPVCDLPDPLHDPIGDIDGLLGYFVKHGYYPWHMYQDPAAYADCTGPDPATPNVQVTTCTVEQPSSVAVLTQQLVDALGVDWTVPDLLAYRFRWPDIIGITLADFQTPIAWTMDWFPQLPELGYGGYLPDLSMLTDILNGLVTGDLALVRTGVSGLTGSAVSVVGMPVEFVTYWAGRIVDGITSVPFGPDTLFTDTLFTDSLLTAGVPAAASVTPQIAALTAGTEAGDGSVARGAGSADSDDPDTAQAGAAAMVTEPRAESQTEPAPQPQSAPDPDPGPAAGADPAPGSDATGSDATGSDATAEQTQNPDSATGSTEPSGSEGASPATMGTVDTQSDETEADETEAVEAG</sequence>
<dbReference type="AlphaFoldDB" id="A0A7K3LWN2"/>
<dbReference type="GO" id="GO:0016787">
    <property type="term" value="F:hydrolase activity"/>
    <property type="evidence" value="ECO:0007669"/>
    <property type="project" value="UniProtKB-KW"/>
</dbReference>
<dbReference type="SUPFAM" id="SSF53474">
    <property type="entry name" value="alpha/beta-Hydrolases"/>
    <property type="match status" value="1"/>
</dbReference>
<organism evidence="4 5">
    <name type="scientific">Gordonia desulfuricans</name>
    <dbReference type="NCBI Taxonomy" id="89051"/>
    <lineage>
        <taxon>Bacteria</taxon>
        <taxon>Bacillati</taxon>
        <taxon>Actinomycetota</taxon>
        <taxon>Actinomycetes</taxon>
        <taxon>Mycobacteriales</taxon>
        <taxon>Gordoniaceae</taxon>
        <taxon>Gordonia</taxon>
    </lineage>
</organism>
<comment type="caution">
    <text evidence="4">The sequence shown here is derived from an EMBL/GenBank/DDBJ whole genome shotgun (WGS) entry which is preliminary data.</text>
</comment>
<name>A0A7K3LWN2_9ACTN</name>
<feature type="compositionally biased region" description="Polar residues" evidence="2">
    <location>
        <begin position="553"/>
        <end position="580"/>
    </location>
</feature>
<dbReference type="Pfam" id="PF01083">
    <property type="entry name" value="Cutinase"/>
    <property type="match status" value="1"/>
</dbReference>
<proteinExistence type="predicted"/>
<keyword evidence="1" id="KW-0378">Hydrolase</keyword>
<dbReference type="Gene3D" id="3.40.50.1820">
    <property type="entry name" value="alpha/beta hydrolase"/>
    <property type="match status" value="1"/>
</dbReference>
<dbReference type="EMBL" id="JAADZU010000092">
    <property type="protein sequence ID" value="NDK91967.1"/>
    <property type="molecule type" value="Genomic_DNA"/>
</dbReference>
<keyword evidence="3" id="KW-0472">Membrane</keyword>
<keyword evidence="5" id="KW-1185">Reference proteome</keyword>
<evidence type="ECO:0000313" key="4">
    <source>
        <dbReference type="EMBL" id="NDK91967.1"/>
    </source>
</evidence>
<evidence type="ECO:0000256" key="2">
    <source>
        <dbReference type="SAM" id="MobiDB-lite"/>
    </source>
</evidence>
<feature type="compositionally biased region" description="Acidic residues" evidence="2">
    <location>
        <begin position="596"/>
        <end position="611"/>
    </location>
</feature>